<feature type="compositionally biased region" description="Polar residues" evidence="1">
    <location>
        <begin position="11"/>
        <end position="22"/>
    </location>
</feature>
<evidence type="ECO:0000313" key="3">
    <source>
        <dbReference type="Proteomes" id="UP001331761"/>
    </source>
</evidence>
<reference evidence="2 3" key="1">
    <citation type="submission" date="2019-10" db="EMBL/GenBank/DDBJ databases">
        <title>Assembly and Annotation for the nematode Trichostrongylus colubriformis.</title>
        <authorList>
            <person name="Martin J."/>
        </authorList>
    </citation>
    <scope>NUCLEOTIDE SEQUENCE [LARGE SCALE GENOMIC DNA]</scope>
    <source>
        <strain evidence="2">G859</strain>
        <tissue evidence="2">Whole worm</tissue>
    </source>
</reference>
<protein>
    <submittedName>
        <fullName evidence="2">Uncharacterized protein</fullName>
    </submittedName>
</protein>
<accession>A0AAN8FSB8</accession>
<proteinExistence type="predicted"/>
<feature type="region of interest" description="Disordered" evidence="1">
    <location>
        <begin position="1"/>
        <end position="44"/>
    </location>
</feature>
<sequence length="155" mass="17131">MPEAENKRRYSTGTDNNNSFSQKYAKHPPSTYSRAMSFDSGAAPPVSPNSGGYYSYGRRGSLNRTRFILVRTSYGDGKQAFKRVTLPGGSTVAQLRKMIEKTMRLGVVKSIKTLPEQVLVEEDIQISQFADCQRLDVEYGTSVAGKSTVMEESVS</sequence>
<evidence type="ECO:0000313" key="2">
    <source>
        <dbReference type="EMBL" id="KAK5984941.1"/>
    </source>
</evidence>
<dbReference type="Proteomes" id="UP001331761">
    <property type="component" value="Unassembled WGS sequence"/>
</dbReference>
<comment type="caution">
    <text evidence="2">The sequence shown here is derived from an EMBL/GenBank/DDBJ whole genome shotgun (WGS) entry which is preliminary data.</text>
</comment>
<dbReference type="AlphaFoldDB" id="A0AAN8FSB8"/>
<gene>
    <name evidence="2" type="ORF">GCK32_016647</name>
</gene>
<name>A0AAN8FSB8_TRICO</name>
<dbReference type="EMBL" id="WIXE01002302">
    <property type="protein sequence ID" value="KAK5984941.1"/>
    <property type="molecule type" value="Genomic_DNA"/>
</dbReference>
<evidence type="ECO:0000256" key="1">
    <source>
        <dbReference type="SAM" id="MobiDB-lite"/>
    </source>
</evidence>
<organism evidence="2 3">
    <name type="scientific">Trichostrongylus colubriformis</name>
    <name type="common">Black scour worm</name>
    <dbReference type="NCBI Taxonomy" id="6319"/>
    <lineage>
        <taxon>Eukaryota</taxon>
        <taxon>Metazoa</taxon>
        <taxon>Ecdysozoa</taxon>
        <taxon>Nematoda</taxon>
        <taxon>Chromadorea</taxon>
        <taxon>Rhabditida</taxon>
        <taxon>Rhabditina</taxon>
        <taxon>Rhabditomorpha</taxon>
        <taxon>Strongyloidea</taxon>
        <taxon>Trichostrongylidae</taxon>
        <taxon>Trichostrongylus</taxon>
    </lineage>
</organism>
<keyword evidence="3" id="KW-1185">Reference proteome</keyword>